<name>A0AB39BY77_9BACI</name>
<evidence type="ECO:0000313" key="2">
    <source>
        <dbReference type="EMBL" id="XDI38564.1"/>
    </source>
</evidence>
<protein>
    <submittedName>
        <fullName evidence="2">YwqI/YxiC family protein</fullName>
    </submittedName>
</protein>
<dbReference type="AlphaFoldDB" id="A0AB39BY77"/>
<dbReference type="RefSeq" id="WP_368505840.1">
    <property type="nucleotide sequence ID" value="NZ_CP162551.1"/>
</dbReference>
<proteinExistence type="predicted"/>
<organism evidence="2">
    <name type="scientific">Alkalihalophilus sp. As8PL</name>
    <dbReference type="NCBI Taxonomy" id="3237103"/>
    <lineage>
        <taxon>Bacteria</taxon>
        <taxon>Bacillati</taxon>
        <taxon>Bacillota</taxon>
        <taxon>Bacilli</taxon>
        <taxon>Bacillales</taxon>
        <taxon>Bacillaceae</taxon>
        <taxon>Alkalihalophilus</taxon>
    </lineage>
</organism>
<dbReference type="EMBL" id="CP162551">
    <property type="protein sequence ID" value="XDI38564.1"/>
    <property type="molecule type" value="Genomic_DNA"/>
</dbReference>
<feature type="coiled-coil region" evidence="1">
    <location>
        <begin position="1"/>
        <end position="65"/>
    </location>
</feature>
<accession>A0AB39BY77</accession>
<dbReference type="InterPro" id="IPR046318">
    <property type="entry name" value="DUF5344"/>
</dbReference>
<reference evidence="2" key="1">
    <citation type="submission" date="2024-07" db="EMBL/GenBank/DDBJ databases">
        <title>Identification and characteristics of an arsenic-resistant bacterial isolate, which belongs to a novel species.</title>
        <authorList>
            <person name="Juszczyk A."/>
            <person name="Kowalczyk A."/>
            <person name="Was K."/>
            <person name="Kosowicz W."/>
            <person name="Budzyn A."/>
            <person name="Latowski D."/>
        </authorList>
    </citation>
    <scope>NUCLEOTIDE SEQUENCE</scope>
    <source>
        <strain evidence="2">As8PL</strain>
    </source>
</reference>
<gene>
    <name evidence="2" type="ORF">AB3N04_09755</name>
</gene>
<keyword evidence="1" id="KW-0175">Coiled coil</keyword>
<evidence type="ECO:0000256" key="1">
    <source>
        <dbReference type="SAM" id="Coils"/>
    </source>
</evidence>
<dbReference type="Pfam" id="PF17279">
    <property type="entry name" value="DUF5344"/>
    <property type="match status" value="1"/>
</dbReference>
<sequence length="91" mass="10312">MSEIKILYADVEQELAKLQNSIQALDPSMPTAIGANNVLEVVDRMNQLNQQMNQMVEAYQALLLKNEQDTRQALETMKEADQQVSSQIMTK</sequence>